<comment type="cofactor">
    <cofactor evidence="2">
        <name>Mn(2+)</name>
        <dbReference type="ChEBI" id="CHEBI:29035"/>
    </cofactor>
</comment>
<dbReference type="Proteomes" id="UP000653674">
    <property type="component" value="Unassembled WGS sequence"/>
</dbReference>
<keyword evidence="12" id="KW-0378">Hydrolase</keyword>
<dbReference type="InterPro" id="IPR003661">
    <property type="entry name" value="HisK_dim/P_dom"/>
</dbReference>
<keyword evidence="14" id="KW-0460">Magnesium</keyword>
<accession>A0A8J3LV16</accession>
<dbReference type="PANTHER" id="PTHR44936">
    <property type="entry name" value="SENSOR PROTEIN CREC"/>
    <property type="match status" value="1"/>
</dbReference>
<evidence type="ECO:0000256" key="19">
    <source>
        <dbReference type="ARBA" id="ARBA00023026"/>
    </source>
</evidence>
<dbReference type="EC" id="2.7.13.3" evidence="5"/>
<dbReference type="Gene3D" id="1.10.287.130">
    <property type="match status" value="1"/>
</dbReference>
<evidence type="ECO:0000256" key="1">
    <source>
        <dbReference type="ARBA" id="ARBA00000085"/>
    </source>
</evidence>
<dbReference type="GO" id="GO:0004721">
    <property type="term" value="F:phosphoprotein phosphatase activity"/>
    <property type="evidence" value="ECO:0007669"/>
    <property type="project" value="UniProtKB-KW"/>
</dbReference>
<dbReference type="InterPro" id="IPR003594">
    <property type="entry name" value="HATPase_dom"/>
</dbReference>
<dbReference type="PROSITE" id="PS50885">
    <property type="entry name" value="HAMP"/>
    <property type="match status" value="1"/>
</dbReference>
<keyword evidence="8" id="KW-0808">Transferase</keyword>
<evidence type="ECO:0000256" key="2">
    <source>
        <dbReference type="ARBA" id="ARBA00001936"/>
    </source>
</evidence>
<feature type="domain" description="Histidine kinase" evidence="24">
    <location>
        <begin position="229"/>
        <end position="423"/>
    </location>
</feature>
<dbReference type="PANTHER" id="PTHR44936:SF9">
    <property type="entry name" value="SENSOR PROTEIN CREC"/>
    <property type="match status" value="1"/>
</dbReference>
<protein>
    <recommendedName>
        <fullName evidence="21">Signal transduction histidine-protein kinase/phosphatase MprB</fullName>
        <ecNumber evidence="5">2.7.13.3</ecNumber>
    </recommendedName>
    <alternativeName>
        <fullName evidence="22">Mycobacterial persistence regulator B</fullName>
    </alternativeName>
</protein>
<dbReference type="GO" id="GO:0005524">
    <property type="term" value="F:ATP binding"/>
    <property type="evidence" value="ECO:0007669"/>
    <property type="project" value="UniProtKB-KW"/>
</dbReference>
<evidence type="ECO:0000256" key="21">
    <source>
        <dbReference type="ARBA" id="ARBA00040454"/>
    </source>
</evidence>
<dbReference type="InterPro" id="IPR036097">
    <property type="entry name" value="HisK_dim/P_sf"/>
</dbReference>
<keyword evidence="7" id="KW-0597">Phosphoprotein</keyword>
<evidence type="ECO:0000256" key="16">
    <source>
        <dbReference type="ARBA" id="ARBA00022989"/>
    </source>
</evidence>
<evidence type="ECO:0000256" key="14">
    <source>
        <dbReference type="ARBA" id="ARBA00022842"/>
    </source>
</evidence>
<keyword evidence="27" id="KW-1185">Reference proteome</keyword>
<dbReference type="Pfam" id="PF00672">
    <property type="entry name" value="HAMP"/>
    <property type="match status" value="1"/>
</dbReference>
<evidence type="ECO:0000259" key="24">
    <source>
        <dbReference type="PROSITE" id="PS50109"/>
    </source>
</evidence>
<dbReference type="InterPro" id="IPR050980">
    <property type="entry name" value="2C_sensor_his_kinase"/>
</dbReference>
<evidence type="ECO:0000256" key="3">
    <source>
        <dbReference type="ARBA" id="ARBA00001946"/>
    </source>
</evidence>
<dbReference type="SMART" id="SM00304">
    <property type="entry name" value="HAMP"/>
    <property type="match status" value="1"/>
</dbReference>
<evidence type="ECO:0000256" key="6">
    <source>
        <dbReference type="ARBA" id="ARBA00022475"/>
    </source>
</evidence>
<evidence type="ECO:0000256" key="13">
    <source>
        <dbReference type="ARBA" id="ARBA00022840"/>
    </source>
</evidence>
<feature type="transmembrane region" description="Helical" evidence="23">
    <location>
        <begin position="6"/>
        <end position="28"/>
    </location>
</feature>
<dbReference type="InterPro" id="IPR003660">
    <property type="entry name" value="HAMP_dom"/>
</dbReference>
<keyword evidence="13" id="KW-0067">ATP-binding</keyword>
<dbReference type="RefSeq" id="WP_168079020.1">
    <property type="nucleotide sequence ID" value="NZ_BAAAQJ010000009.1"/>
</dbReference>
<evidence type="ECO:0000256" key="11">
    <source>
        <dbReference type="ARBA" id="ARBA00022777"/>
    </source>
</evidence>
<comment type="cofactor">
    <cofactor evidence="3">
        <name>Mg(2+)</name>
        <dbReference type="ChEBI" id="CHEBI:18420"/>
    </cofactor>
</comment>
<dbReference type="Pfam" id="PF00512">
    <property type="entry name" value="HisKA"/>
    <property type="match status" value="1"/>
</dbReference>
<evidence type="ECO:0000256" key="5">
    <source>
        <dbReference type="ARBA" id="ARBA00012438"/>
    </source>
</evidence>
<comment type="subcellular location">
    <subcellularLocation>
        <location evidence="4">Cell membrane</location>
        <topology evidence="4">Multi-pass membrane protein</topology>
    </subcellularLocation>
</comment>
<organism evidence="26 27">
    <name type="scientific">Planosporangium flavigriseum</name>
    <dbReference type="NCBI Taxonomy" id="373681"/>
    <lineage>
        <taxon>Bacteria</taxon>
        <taxon>Bacillati</taxon>
        <taxon>Actinomycetota</taxon>
        <taxon>Actinomycetes</taxon>
        <taxon>Micromonosporales</taxon>
        <taxon>Micromonosporaceae</taxon>
        <taxon>Planosporangium</taxon>
    </lineage>
</organism>
<dbReference type="InterPro" id="IPR005467">
    <property type="entry name" value="His_kinase_dom"/>
</dbReference>
<evidence type="ECO:0000256" key="7">
    <source>
        <dbReference type="ARBA" id="ARBA00022553"/>
    </source>
</evidence>
<keyword evidence="10" id="KW-0547">Nucleotide-binding</keyword>
<evidence type="ECO:0000256" key="4">
    <source>
        <dbReference type="ARBA" id="ARBA00004651"/>
    </source>
</evidence>
<dbReference type="SUPFAM" id="SSF55874">
    <property type="entry name" value="ATPase domain of HSP90 chaperone/DNA topoisomerase II/histidine kinase"/>
    <property type="match status" value="1"/>
</dbReference>
<evidence type="ECO:0000313" key="27">
    <source>
        <dbReference type="Proteomes" id="UP000653674"/>
    </source>
</evidence>
<dbReference type="SUPFAM" id="SSF47384">
    <property type="entry name" value="Homodimeric domain of signal transducing histidine kinase"/>
    <property type="match status" value="1"/>
</dbReference>
<dbReference type="CDD" id="cd00082">
    <property type="entry name" value="HisKA"/>
    <property type="match status" value="1"/>
</dbReference>
<evidence type="ECO:0000256" key="10">
    <source>
        <dbReference type="ARBA" id="ARBA00022741"/>
    </source>
</evidence>
<dbReference type="SMART" id="SM00387">
    <property type="entry name" value="HATPase_c"/>
    <property type="match status" value="1"/>
</dbReference>
<evidence type="ECO:0000256" key="22">
    <source>
        <dbReference type="ARBA" id="ARBA00041776"/>
    </source>
</evidence>
<keyword evidence="23" id="KW-0472">Membrane</keyword>
<dbReference type="AlphaFoldDB" id="A0A8J3LV16"/>
<keyword evidence="9 23" id="KW-0812">Transmembrane</keyword>
<dbReference type="PROSITE" id="PS50109">
    <property type="entry name" value="HIS_KIN"/>
    <property type="match status" value="1"/>
</dbReference>
<keyword evidence="11 26" id="KW-0418">Kinase</keyword>
<evidence type="ECO:0000256" key="15">
    <source>
        <dbReference type="ARBA" id="ARBA00022912"/>
    </source>
</evidence>
<dbReference type="SMART" id="SM00388">
    <property type="entry name" value="HisKA"/>
    <property type="match status" value="1"/>
</dbReference>
<dbReference type="InterPro" id="IPR004358">
    <property type="entry name" value="Sig_transdc_His_kin-like_C"/>
</dbReference>
<evidence type="ECO:0000256" key="8">
    <source>
        <dbReference type="ARBA" id="ARBA00022679"/>
    </source>
</evidence>
<comment type="catalytic activity">
    <reaction evidence="1">
        <text>ATP + protein L-histidine = ADP + protein N-phospho-L-histidine.</text>
        <dbReference type="EC" id="2.7.13.3"/>
    </reaction>
</comment>
<keyword evidence="6" id="KW-1003">Cell membrane</keyword>
<dbReference type="PRINTS" id="PR00344">
    <property type="entry name" value="BCTRLSENSOR"/>
</dbReference>
<evidence type="ECO:0000256" key="9">
    <source>
        <dbReference type="ARBA" id="ARBA00022692"/>
    </source>
</evidence>
<keyword evidence="18" id="KW-0346">Stress response</keyword>
<sequence length="426" mass="44961">MRWALIRVALATTSMVSLAFLVPLWMLVDQIAPERALADARQQASAMVAALTVTDDRVELAEAAASTEAGAAGRLALHPSEGSPVGTAHASPGDVAMVAQGRHATVRDVPGGVAYLQPVAVHEGRIAVIEVFLPQAALRRGVHNAWLALSAVALGLVAGSVLVADRLGARIVAATRNLAVATRRLGRDDLAVRVSPDGPPELAEVGRSFNAMADRMVGLLRAERELAADLSHRLRTPLTALRLELETGGERPDVQRLRQVVEMLSDEVDGIIRTALEPLSERAAERCDLTEVLADRLAFWSVLAEDHGRAWTVLGDATPLWVPVPRDEAEAAVDALIGNVFHHTPEGTAFRAGVIGSTLVVEDDGPGIDDPDRALQRGASSGGSTGLGLDIVRRLATTCGGHVVVARGRYGGARIEVHIKSTSDDS</sequence>
<proteinExistence type="predicted"/>
<keyword evidence="19" id="KW-0843">Virulence</keyword>
<keyword evidence="15" id="KW-0904">Protein phosphatase</keyword>
<evidence type="ECO:0000256" key="23">
    <source>
        <dbReference type="SAM" id="Phobius"/>
    </source>
</evidence>
<dbReference type="GO" id="GO:0005886">
    <property type="term" value="C:plasma membrane"/>
    <property type="evidence" value="ECO:0007669"/>
    <property type="project" value="UniProtKB-SubCell"/>
</dbReference>
<keyword evidence="20" id="KW-0464">Manganese</keyword>
<dbReference type="InterPro" id="IPR036890">
    <property type="entry name" value="HATPase_C_sf"/>
</dbReference>
<feature type="domain" description="HAMP" evidence="25">
    <location>
        <begin position="169"/>
        <end position="221"/>
    </location>
</feature>
<name>A0A8J3LV16_9ACTN</name>
<dbReference type="Gene3D" id="3.30.565.10">
    <property type="entry name" value="Histidine kinase-like ATPase, C-terminal domain"/>
    <property type="match status" value="1"/>
</dbReference>
<comment type="caution">
    <text evidence="26">The sequence shown here is derived from an EMBL/GenBank/DDBJ whole genome shotgun (WGS) entry which is preliminary data.</text>
</comment>
<evidence type="ECO:0000256" key="20">
    <source>
        <dbReference type="ARBA" id="ARBA00023211"/>
    </source>
</evidence>
<evidence type="ECO:0000313" key="26">
    <source>
        <dbReference type="EMBL" id="GIG74364.1"/>
    </source>
</evidence>
<reference evidence="26" key="1">
    <citation type="submission" date="2021-01" db="EMBL/GenBank/DDBJ databases">
        <title>Whole genome shotgun sequence of Planosporangium flavigriseum NBRC 105377.</title>
        <authorList>
            <person name="Komaki H."/>
            <person name="Tamura T."/>
        </authorList>
    </citation>
    <scope>NUCLEOTIDE SEQUENCE</scope>
    <source>
        <strain evidence="26">NBRC 105377</strain>
    </source>
</reference>
<evidence type="ECO:0000256" key="12">
    <source>
        <dbReference type="ARBA" id="ARBA00022801"/>
    </source>
</evidence>
<dbReference type="CDD" id="cd06225">
    <property type="entry name" value="HAMP"/>
    <property type="match status" value="1"/>
</dbReference>
<gene>
    <name evidence="26" type="ORF">Pfl04_27680</name>
</gene>
<keyword evidence="16 23" id="KW-1133">Transmembrane helix</keyword>
<evidence type="ECO:0000256" key="17">
    <source>
        <dbReference type="ARBA" id="ARBA00023012"/>
    </source>
</evidence>
<dbReference type="EMBL" id="BONU01000017">
    <property type="protein sequence ID" value="GIG74364.1"/>
    <property type="molecule type" value="Genomic_DNA"/>
</dbReference>
<evidence type="ECO:0000259" key="25">
    <source>
        <dbReference type="PROSITE" id="PS50885"/>
    </source>
</evidence>
<dbReference type="GO" id="GO:0000155">
    <property type="term" value="F:phosphorelay sensor kinase activity"/>
    <property type="evidence" value="ECO:0007669"/>
    <property type="project" value="InterPro"/>
</dbReference>
<evidence type="ECO:0000256" key="18">
    <source>
        <dbReference type="ARBA" id="ARBA00023016"/>
    </source>
</evidence>
<dbReference type="Pfam" id="PF02518">
    <property type="entry name" value="HATPase_c"/>
    <property type="match status" value="1"/>
</dbReference>
<keyword evidence="17" id="KW-0902">Two-component regulatory system</keyword>